<accession>A0ABM1YLV4</accession>
<feature type="compositionally biased region" description="Low complexity" evidence="1">
    <location>
        <begin position="423"/>
        <end position="432"/>
    </location>
</feature>
<evidence type="ECO:0000256" key="1">
    <source>
        <dbReference type="SAM" id="MobiDB-lite"/>
    </source>
</evidence>
<protein>
    <submittedName>
        <fullName evidence="3">Uncharacterized protein</fullName>
    </submittedName>
</protein>
<feature type="compositionally biased region" description="Gly residues" evidence="1">
    <location>
        <begin position="336"/>
        <end position="384"/>
    </location>
</feature>
<proteinExistence type="predicted"/>
<organism evidence="3 4">
    <name type="scientific">Aedes albopictus</name>
    <name type="common">Asian tiger mosquito</name>
    <name type="synonym">Stegomyia albopicta</name>
    <dbReference type="NCBI Taxonomy" id="7160"/>
    <lineage>
        <taxon>Eukaryota</taxon>
        <taxon>Metazoa</taxon>
        <taxon>Ecdysozoa</taxon>
        <taxon>Arthropoda</taxon>
        <taxon>Hexapoda</taxon>
        <taxon>Insecta</taxon>
        <taxon>Pterygota</taxon>
        <taxon>Neoptera</taxon>
        <taxon>Endopterygota</taxon>
        <taxon>Diptera</taxon>
        <taxon>Nematocera</taxon>
        <taxon>Culicoidea</taxon>
        <taxon>Culicidae</taxon>
        <taxon>Culicinae</taxon>
        <taxon>Aedini</taxon>
        <taxon>Aedes</taxon>
        <taxon>Stegomyia</taxon>
    </lineage>
</organism>
<dbReference type="EnsemblMetazoa" id="AALFPA23_010338.R14427">
    <property type="protein sequence ID" value="AALFPA23_010338.P14427"/>
    <property type="gene ID" value="AALFPA23_010338"/>
</dbReference>
<reference evidence="4" key="1">
    <citation type="journal article" date="2015" name="Proc. Natl. Acad. Sci. U.S.A.">
        <title>Genome sequence of the Asian Tiger mosquito, Aedes albopictus, reveals insights into its biology, genetics, and evolution.</title>
        <authorList>
            <person name="Chen X.G."/>
            <person name="Jiang X."/>
            <person name="Gu J."/>
            <person name="Xu M."/>
            <person name="Wu Y."/>
            <person name="Deng Y."/>
            <person name="Zhang C."/>
            <person name="Bonizzoni M."/>
            <person name="Dermauw W."/>
            <person name="Vontas J."/>
            <person name="Armbruster P."/>
            <person name="Huang X."/>
            <person name="Yang Y."/>
            <person name="Zhang H."/>
            <person name="He W."/>
            <person name="Peng H."/>
            <person name="Liu Y."/>
            <person name="Wu K."/>
            <person name="Chen J."/>
            <person name="Lirakis M."/>
            <person name="Topalis P."/>
            <person name="Van Leeuwen T."/>
            <person name="Hall A.B."/>
            <person name="Jiang X."/>
            <person name="Thorpe C."/>
            <person name="Mueller R.L."/>
            <person name="Sun C."/>
            <person name="Waterhouse R.M."/>
            <person name="Yan G."/>
            <person name="Tu Z.J."/>
            <person name="Fang X."/>
            <person name="James A.A."/>
        </authorList>
    </citation>
    <scope>NUCLEOTIDE SEQUENCE [LARGE SCALE GENOMIC DNA]</scope>
    <source>
        <strain evidence="4">Foshan</strain>
    </source>
</reference>
<keyword evidence="4" id="KW-1185">Reference proteome</keyword>
<dbReference type="RefSeq" id="XP_029711460.1">
    <property type="nucleotide sequence ID" value="XM_029855600.2"/>
</dbReference>
<feature type="compositionally biased region" description="Basic and acidic residues" evidence="1">
    <location>
        <begin position="284"/>
        <end position="299"/>
    </location>
</feature>
<dbReference type="Proteomes" id="UP000069940">
    <property type="component" value="Unassembled WGS sequence"/>
</dbReference>
<name>A0ABM1YLV4_AEDAL</name>
<evidence type="ECO:0000313" key="4">
    <source>
        <dbReference type="Proteomes" id="UP000069940"/>
    </source>
</evidence>
<feature type="chain" id="PRO_5047393991" evidence="2">
    <location>
        <begin position="23"/>
        <end position="586"/>
    </location>
</feature>
<feature type="compositionally biased region" description="Basic and acidic residues" evidence="1">
    <location>
        <begin position="409"/>
        <end position="418"/>
    </location>
</feature>
<feature type="region of interest" description="Disordered" evidence="1">
    <location>
        <begin position="266"/>
        <end position="539"/>
    </location>
</feature>
<feature type="signal peptide" evidence="2">
    <location>
        <begin position="1"/>
        <end position="22"/>
    </location>
</feature>
<sequence>MTKAFAILVIFVVVKSHHYGNAEQSILEQAKLAVIGAVAKAKEIADRGVNVKSERQQSYDIFGLKFGTSNGIDTGFGDAATEKNHEKIEDDLYRRRKRSLAVLDALRAAGLFSTNSASGTNVNIVKINSVSNVNNYGPTTTTEATTEGARRRRRLIGDNRKPIVYGELEEKVSYASSDIEMDRNGKFQSHTKGGTKSNHLVQMEQNEVDDPIVRNRRSLDEKETQEREILGNLIQDDTDQIFGTSRIKRALILSKFENKISYFQSDSEAKPDGSTKTHTFSGSRESKMSKIFDDPDFKGTHRAKRSPQEMDPAAITTEMPVQNSTGGPPMGPPPGEGGSDGGGRTDGPGGSGGPGGAGGPGGPGGPGGQGGRGGHGGPGGPGGHGRGKGKRPPCPPPPSDGSGNEETSGDQRRKREANGDNQSDSSFYSDSLSSEEESRRKRRAIDANADDANGMGSDSSFYSGSLSSESSGSSSEEDESTDPNTGAEETQDGEDGSHRVRRSPCKGGSRPTTIAPSTMGRRKREIESQSEEVEGANEKVDRELSFFSDVMEKFFKAVKRVADTAKQVFNGGRRDVEGGNPDAERI</sequence>
<evidence type="ECO:0000256" key="2">
    <source>
        <dbReference type="SAM" id="SignalP"/>
    </source>
</evidence>
<keyword evidence="2" id="KW-0732">Signal</keyword>
<reference evidence="3" key="2">
    <citation type="submission" date="2025-05" db="UniProtKB">
        <authorList>
            <consortium name="EnsemblMetazoa"/>
        </authorList>
    </citation>
    <scope>IDENTIFICATION</scope>
    <source>
        <strain evidence="3">Foshan</strain>
    </source>
</reference>
<dbReference type="GeneID" id="115256687"/>
<feature type="compositionally biased region" description="Low complexity" evidence="1">
    <location>
        <begin position="446"/>
        <end position="474"/>
    </location>
</feature>
<evidence type="ECO:0000313" key="3">
    <source>
        <dbReference type="EnsemblMetazoa" id="AALFPA23_010338.P14427"/>
    </source>
</evidence>